<gene>
    <name evidence="1" type="ORF">IHE45_14G084700</name>
</gene>
<accession>A0ACB7UT54</accession>
<dbReference type="Proteomes" id="UP000827976">
    <property type="component" value="Chromosome 14"/>
</dbReference>
<protein>
    <submittedName>
        <fullName evidence="1">Sister chromatid cohesion protein DCC1 protein</fullName>
    </submittedName>
</protein>
<organism evidence="1 2">
    <name type="scientific">Dioscorea alata</name>
    <name type="common">Purple yam</name>
    <dbReference type="NCBI Taxonomy" id="55571"/>
    <lineage>
        <taxon>Eukaryota</taxon>
        <taxon>Viridiplantae</taxon>
        <taxon>Streptophyta</taxon>
        <taxon>Embryophyta</taxon>
        <taxon>Tracheophyta</taxon>
        <taxon>Spermatophyta</taxon>
        <taxon>Magnoliopsida</taxon>
        <taxon>Liliopsida</taxon>
        <taxon>Dioscoreales</taxon>
        <taxon>Dioscoreaceae</taxon>
        <taxon>Dioscorea</taxon>
    </lineage>
</organism>
<name>A0ACB7UT54_DIOAL</name>
<evidence type="ECO:0000313" key="1">
    <source>
        <dbReference type="EMBL" id="KAH7663873.1"/>
    </source>
</evidence>
<dbReference type="EMBL" id="CM037024">
    <property type="protein sequence ID" value="KAH7663873.1"/>
    <property type="molecule type" value="Genomic_DNA"/>
</dbReference>
<keyword evidence="2" id="KW-1185">Reference proteome</keyword>
<comment type="caution">
    <text evidence="1">The sequence shown here is derived from an EMBL/GenBank/DDBJ whole genome shotgun (WGS) entry which is preliminary data.</text>
</comment>
<evidence type="ECO:0000313" key="2">
    <source>
        <dbReference type="Proteomes" id="UP000827976"/>
    </source>
</evidence>
<sequence length="427" mass="47712">MMIYFGPSISKPSSSLKSAGKESKAAKEMEMAVDGEAKEIWKGGAGSVLSLAPGSSIPVRYHSLFASHDDLLLLEVDEKLLPDILNHRTCIRGQPDEDAVLCTPTATYAMKFVGTSNTVLLIPPGDATSSNPEMLVEDTDKQDIPMPQCIASVIKVAPGNIELIQTAPRLEKLKTLLSQRPYRLEEDLDDGLQLKSGLYRWEDLVELIQASEEEIRVGLKSLSAVELDGFWRIVDQKSMDGILDMILNNSILHDWRLNAIVEDEVLSIMESDGFPRRIVLHCLDTYGNALDGMEGCVWSLDEKKVCLRFAARVLGAEKMKLEVFMEKWTRNAPSGMQVSLQMLEGEVLFEKIGIETWIRPFSVSALPSTPAERFAALFRERPKWEWKDLDPYIKDLKVPGLSAEALLIKYTRRTQPSADVEPVFSAR</sequence>
<reference evidence="2" key="1">
    <citation type="journal article" date="2022" name="Nat. Commun.">
        <title>Chromosome evolution and the genetic basis of agronomically important traits in greater yam.</title>
        <authorList>
            <person name="Bredeson J.V."/>
            <person name="Lyons J.B."/>
            <person name="Oniyinde I.O."/>
            <person name="Okereke N.R."/>
            <person name="Kolade O."/>
            <person name="Nnabue I."/>
            <person name="Nwadili C.O."/>
            <person name="Hribova E."/>
            <person name="Parker M."/>
            <person name="Nwogha J."/>
            <person name="Shu S."/>
            <person name="Carlson J."/>
            <person name="Kariba R."/>
            <person name="Muthemba S."/>
            <person name="Knop K."/>
            <person name="Barton G.J."/>
            <person name="Sherwood A.V."/>
            <person name="Lopez-Montes A."/>
            <person name="Asiedu R."/>
            <person name="Jamnadass R."/>
            <person name="Muchugi A."/>
            <person name="Goodstein D."/>
            <person name="Egesi C.N."/>
            <person name="Featherston J."/>
            <person name="Asfaw A."/>
            <person name="Simpson G.G."/>
            <person name="Dolezel J."/>
            <person name="Hendre P.S."/>
            <person name="Van Deynze A."/>
            <person name="Kumar P.L."/>
            <person name="Obidiegwu J.E."/>
            <person name="Bhattacharjee R."/>
            <person name="Rokhsar D.S."/>
        </authorList>
    </citation>
    <scope>NUCLEOTIDE SEQUENCE [LARGE SCALE GENOMIC DNA]</scope>
    <source>
        <strain evidence="2">cv. TDa95/00328</strain>
    </source>
</reference>
<proteinExistence type="predicted"/>